<dbReference type="Proteomes" id="UP001611075">
    <property type="component" value="Unassembled WGS sequence"/>
</dbReference>
<feature type="compositionally biased region" description="Low complexity" evidence="1">
    <location>
        <begin position="28"/>
        <end position="38"/>
    </location>
</feature>
<evidence type="ECO:0000313" key="3">
    <source>
        <dbReference type="EMBL" id="MFI0795053.1"/>
    </source>
</evidence>
<protein>
    <recommendedName>
        <fullName evidence="5">MucB/RseB N-terminal domain-containing protein</fullName>
    </recommendedName>
</protein>
<feature type="compositionally biased region" description="Low complexity" evidence="1">
    <location>
        <begin position="263"/>
        <end position="347"/>
    </location>
</feature>
<feature type="region of interest" description="Disordered" evidence="1">
    <location>
        <begin position="1"/>
        <end position="57"/>
    </location>
</feature>
<keyword evidence="2" id="KW-0472">Membrane</keyword>
<evidence type="ECO:0000256" key="1">
    <source>
        <dbReference type="SAM" id="MobiDB-lite"/>
    </source>
</evidence>
<evidence type="ECO:0008006" key="5">
    <source>
        <dbReference type="Google" id="ProtNLM"/>
    </source>
</evidence>
<evidence type="ECO:0000313" key="4">
    <source>
        <dbReference type="Proteomes" id="UP001611075"/>
    </source>
</evidence>
<keyword evidence="2" id="KW-1133">Transmembrane helix</keyword>
<dbReference type="EMBL" id="JBIRPU010000015">
    <property type="protein sequence ID" value="MFI0795053.1"/>
    <property type="molecule type" value="Genomic_DNA"/>
</dbReference>
<feature type="transmembrane region" description="Helical" evidence="2">
    <location>
        <begin position="62"/>
        <end position="84"/>
    </location>
</feature>
<feature type="compositionally biased region" description="Basic and acidic residues" evidence="1">
    <location>
        <begin position="1"/>
        <end position="12"/>
    </location>
</feature>
<keyword evidence="2" id="KW-0812">Transmembrane</keyword>
<organism evidence="3 4">
    <name type="scientific">Micromonospora rubida</name>
    <dbReference type="NCBI Taxonomy" id="2697657"/>
    <lineage>
        <taxon>Bacteria</taxon>
        <taxon>Bacillati</taxon>
        <taxon>Actinomycetota</taxon>
        <taxon>Actinomycetes</taxon>
        <taxon>Micromonosporales</taxon>
        <taxon>Micromonosporaceae</taxon>
        <taxon>Micromonospora</taxon>
    </lineage>
</organism>
<gene>
    <name evidence="3" type="ORF">ACH4OY_20570</name>
</gene>
<keyword evidence="4" id="KW-1185">Reference proteome</keyword>
<dbReference type="RefSeq" id="WP_396681929.1">
    <property type="nucleotide sequence ID" value="NZ_JBIRPU010000015.1"/>
</dbReference>
<reference evidence="3 4" key="1">
    <citation type="submission" date="2024-10" db="EMBL/GenBank/DDBJ databases">
        <title>The Natural Products Discovery Center: Release of the First 8490 Sequenced Strains for Exploring Actinobacteria Biosynthetic Diversity.</title>
        <authorList>
            <person name="Kalkreuter E."/>
            <person name="Kautsar S.A."/>
            <person name="Yang D."/>
            <person name="Bader C.D."/>
            <person name="Teijaro C.N."/>
            <person name="Fluegel L."/>
            <person name="Davis C.M."/>
            <person name="Simpson J.R."/>
            <person name="Lauterbach L."/>
            <person name="Steele A.D."/>
            <person name="Gui C."/>
            <person name="Meng S."/>
            <person name="Li G."/>
            <person name="Viehrig K."/>
            <person name="Ye F."/>
            <person name="Su P."/>
            <person name="Kiefer A.F."/>
            <person name="Nichols A."/>
            <person name="Cepeda A.J."/>
            <person name="Yan W."/>
            <person name="Fan B."/>
            <person name="Jiang Y."/>
            <person name="Adhikari A."/>
            <person name="Zheng C.-J."/>
            <person name="Schuster L."/>
            <person name="Cowan T.M."/>
            <person name="Smanski M.J."/>
            <person name="Chevrette M.G."/>
            <person name="De Carvalho L.P.S."/>
            <person name="Shen B."/>
        </authorList>
    </citation>
    <scope>NUCLEOTIDE SEQUENCE [LARGE SCALE GENOMIC DNA]</scope>
    <source>
        <strain evidence="3 4">NPDC021253</strain>
    </source>
</reference>
<comment type="caution">
    <text evidence="3">The sequence shown here is derived from an EMBL/GenBank/DDBJ whole genome shotgun (WGS) entry which is preliminary data.</text>
</comment>
<sequence length="614" mass="62614">MRHLSQVHEVHPAVDNSPDPTPRPDRAPGPSATGGASARRPRGPDAPAGTDRLDGRRRRTTVVALGVIAVASAAGLAAGLLTWAPPAAEPARPLTPTEAERLAAVRVTNHRDVRSGLRITIGTAAARTDMVGWVDWSRPLAYVDVGGPGAGPGRGLVQATPGLLMARPDPTAVPAPASPPLVPPVDGWRVADGSAARPLRPTLDLLFALAAPRTEPAGAIPAGTARWLARAEAGRQAVDVLQAPLPDDAGRRGPQDAPEAGRPAPSTPGTTSHPSGPPATTGPSNTATARGTAGRAGAVSPPNTTSPPGTTGRGAPRGTPTGAAGPTGSPTASPPGSGSAGWPGPAVSLPAAAARPAGTALLDGAARWWIDRDARLHRLEGQLPGGVPVTVELQRANRPVLWPVAALGGRAGLPRALTGQEEERFARTAARMRAEGGATAALTAPVAPGVTLHGTGWISWTERAAYLSVGARAAPAGRTLRRYDATGVWSASDAGNALVAPPLPPPRTGHTWGRAGPGADDVDVLLAAALRVGSATGAPRPATRIRGDRIADRTVDVIEVDARHGWLRYWIDRAGLLRRLELRTRLGTYAQLDLGPGRVPALPSPVPAAGKPGR</sequence>
<name>A0ABW7SSY7_9ACTN</name>
<feature type="region of interest" description="Disordered" evidence="1">
    <location>
        <begin position="245"/>
        <end position="347"/>
    </location>
</feature>
<proteinExistence type="predicted"/>
<accession>A0ABW7SSY7</accession>
<evidence type="ECO:0000256" key="2">
    <source>
        <dbReference type="SAM" id="Phobius"/>
    </source>
</evidence>